<comment type="caution">
    <text evidence="1">The sequence shown here is derived from an EMBL/GenBank/DDBJ whole genome shotgun (WGS) entry which is preliminary data.</text>
</comment>
<dbReference type="Proteomes" id="UP001611494">
    <property type="component" value="Unassembled WGS sequence"/>
</dbReference>
<evidence type="ECO:0000313" key="1">
    <source>
        <dbReference type="EMBL" id="MFI2232642.1"/>
    </source>
</evidence>
<reference evidence="1 2" key="1">
    <citation type="submission" date="2024-10" db="EMBL/GenBank/DDBJ databases">
        <title>The Natural Products Discovery Center: Release of the First 8490 Sequenced Strains for Exploring Actinobacteria Biosynthetic Diversity.</title>
        <authorList>
            <person name="Kalkreuter E."/>
            <person name="Kautsar S.A."/>
            <person name="Yang D."/>
            <person name="Bader C.D."/>
            <person name="Teijaro C.N."/>
            <person name="Fluegel L."/>
            <person name="Davis C.M."/>
            <person name="Simpson J.R."/>
            <person name="Lauterbach L."/>
            <person name="Steele A.D."/>
            <person name="Gui C."/>
            <person name="Meng S."/>
            <person name="Li G."/>
            <person name="Viehrig K."/>
            <person name="Ye F."/>
            <person name="Su P."/>
            <person name="Kiefer A.F."/>
            <person name="Nichols A."/>
            <person name="Cepeda A.J."/>
            <person name="Yan W."/>
            <person name="Fan B."/>
            <person name="Jiang Y."/>
            <person name="Adhikari A."/>
            <person name="Zheng C.-J."/>
            <person name="Schuster L."/>
            <person name="Cowan T.M."/>
            <person name="Smanski M.J."/>
            <person name="Chevrette M.G."/>
            <person name="De Carvalho L.P.S."/>
            <person name="Shen B."/>
        </authorList>
    </citation>
    <scope>NUCLEOTIDE SEQUENCE [LARGE SCALE GENOMIC DNA]</scope>
    <source>
        <strain evidence="1 2">NPDC019377</strain>
    </source>
</reference>
<dbReference type="EMBL" id="JBIRYL010000008">
    <property type="protein sequence ID" value="MFI2232642.1"/>
    <property type="molecule type" value="Genomic_DNA"/>
</dbReference>
<dbReference type="InterPro" id="IPR029044">
    <property type="entry name" value="Nucleotide-diphossugar_trans"/>
</dbReference>
<dbReference type="RefSeq" id="WP_039822814.1">
    <property type="nucleotide sequence ID" value="NZ_JBFAAV010000019.1"/>
</dbReference>
<evidence type="ECO:0008006" key="3">
    <source>
        <dbReference type="Google" id="ProtNLM"/>
    </source>
</evidence>
<dbReference type="SUPFAM" id="SSF53448">
    <property type="entry name" value="Nucleotide-diphospho-sugar transferases"/>
    <property type="match status" value="1"/>
</dbReference>
<gene>
    <name evidence="1" type="ORF">ACH49Z_22580</name>
</gene>
<name>A0ABW7W1F3_9NOCA</name>
<evidence type="ECO:0000313" key="2">
    <source>
        <dbReference type="Proteomes" id="UP001611494"/>
    </source>
</evidence>
<accession>A0ABW7W1F3</accession>
<proteinExistence type="predicted"/>
<organism evidence="1 2">
    <name type="scientific">Nocardia testacea</name>
    <dbReference type="NCBI Taxonomy" id="248551"/>
    <lineage>
        <taxon>Bacteria</taxon>
        <taxon>Bacillati</taxon>
        <taxon>Actinomycetota</taxon>
        <taxon>Actinomycetes</taxon>
        <taxon>Mycobacteriales</taxon>
        <taxon>Nocardiaceae</taxon>
        <taxon>Nocardia</taxon>
    </lineage>
</organism>
<dbReference type="Gene3D" id="3.90.550.40">
    <property type="match status" value="1"/>
</dbReference>
<protein>
    <recommendedName>
        <fullName evidence="3">Glycosyltransferase</fullName>
    </recommendedName>
</protein>
<keyword evidence="2" id="KW-1185">Reference proteome</keyword>
<sequence length="228" mass="25713">MDPSRCVVLVPVAGHIEHDCDEALKRLERRGYRVWRRYGSSAIDQARSQMATDALAEGFDELMWIDSDIGFDPDAVDRLRAHNLPLVGGVYAKKGTRALACHILPGTEKFVLGEGGGLSEVRYLGTGFLHTRREVYEKIAEHEELPVCNLAFGAPTVPYFLPMLLPEADGNHWYLGEDFAFAERARRCDFTVYVDTSIRLDHIGTYAYTWEDAGSDKPRYGSYTYHFG</sequence>